<keyword evidence="4" id="KW-0143">Chaperone</keyword>
<evidence type="ECO:0000313" key="8">
    <source>
        <dbReference type="EMBL" id="EUC43594.1"/>
    </source>
</evidence>
<dbReference type="InterPro" id="IPR012677">
    <property type="entry name" value="Nucleotide-bd_a/b_plait_sf"/>
</dbReference>
<dbReference type="PANTHER" id="PTHR44313:SF1">
    <property type="entry name" value="DNAJ HOMOLOG SUBFAMILY C MEMBER 17"/>
    <property type="match status" value="1"/>
</dbReference>
<evidence type="ECO:0000256" key="1">
    <source>
        <dbReference type="ARBA" id="ARBA00004123"/>
    </source>
</evidence>
<dbReference type="CDD" id="cd06257">
    <property type="entry name" value="DnaJ"/>
    <property type="match status" value="1"/>
</dbReference>
<dbReference type="EMBL" id="KI964024">
    <property type="protein sequence ID" value="EUC43594.1"/>
    <property type="molecule type" value="Genomic_DNA"/>
</dbReference>
<dbReference type="HOGENOM" id="CLU_857869_0_0_1"/>
<evidence type="ECO:0000256" key="2">
    <source>
        <dbReference type="ARBA" id="ARBA00004496"/>
    </source>
</evidence>
<dbReference type="InterPro" id="IPR001623">
    <property type="entry name" value="DnaJ_domain"/>
</dbReference>
<protein>
    <recommendedName>
        <fullName evidence="7">J domain-containing protein</fullName>
    </recommendedName>
</protein>
<evidence type="ECO:0000313" key="9">
    <source>
        <dbReference type="Proteomes" id="UP000054032"/>
    </source>
</evidence>
<dbReference type="SUPFAM" id="SSF54928">
    <property type="entry name" value="RNA-binding domain, RBD"/>
    <property type="match status" value="1"/>
</dbReference>
<dbReference type="Gene3D" id="1.10.287.110">
    <property type="entry name" value="DnaJ domain"/>
    <property type="match status" value="1"/>
</dbReference>
<feature type="compositionally biased region" description="Basic and acidic residues" evidence="6">
    <location>
        <begin position="106"/>
        <end position="115"/>
    </location>
</feature>
<dbReference type="Gene3D" id="3.30.70.330">
    <property type="match status" value="1"/>
</dbReference>
<dbReference type="eggNOG" id="KOG0691">
    <property type="taxonomic scope" value="Eukaryota"/>
</dbReference>
<dbReference type="AlphaFoldDB" id="W6Z7N6"/>
<reference evidence="8 9" key="1">
    <citation type="journal article" date="2013" name="PLoS Genet.">
        <title>Comparative genome structure, secondary metabolite, and effector coding capacity across Cochliobolus pathogens.</title>
        <authorList>
            <person name="Condon B.J."/>
            <person name="Leng Y."/>
            <person name="Wu D."/>
            <person name="Bushley K.E."/>
            <person name="Ohm R.A."/>
            <person name="Otillar R."/>
            <person name="Martin J."/>
            <person name="Schackwitz W."/>
            <person name="Grimwood J."/>
            <person name="MohdZainudin N."/>
            <person name="Xue C."/>
            <person name="Wang R."/>
            <person name="Manning V.A."/>
            <person name="Dhillon B."/>
            <person name="Tu Z.J."/>
            <person name="Steffenson B.J."/>
            <person name="Salamov A."/>
            <person name="Sun H."/>
            <person name="Lowry S."/>
            <person name="LaButti K."/>
            <person name="Han J."/>
            <person name="Copeland A."/>
            <person name="Lindquist E."/>
            <person name="Barry K."/>
            <person name="Schmutz J."/>
            <person name="Baker S.E."/>
            <person name="Ciuffetti L.M."/>
            <person name="Grigoriev I.V."/>
            <person name="Zhong S."/>
            <person name="Turgeon B.G."/>
        </authorList>
    </citation>
    <scope>NUCLEOTIDE SEQUENCE [LARGE SCALE GENOMIC DNA]</scope>
    <source>
        <strain evidence="8 9">ATCC 44560</strain>
    </source>
</reference>
<dbReference type="PRINTS" id="PR00625">
    <property type="entry name" value="JDOMAIN"/>
</dbReference>
<dbReference type="PANTHER" id="PTHR44313">
    <property type="entry name" value="DNAJ HOMOLOG SUBFAMILY C MEMBER 17"/>
    <property type="match status" value="1"/>
</dbReference>
<dbReference type="SMART" id="SM00271">
    <property type="entry name" value="DnaJ"/>
    <property type="match status" value="1"/>
</dbReference>
<evidence type="ECO:0000256" key="3">
    <source>
        <dbReference type="ARBA" id="ARBA00022490"/>
    </source>
</evidence>
<dbReference type="KEGG" id="bor:COCMIDRAFT_6969"/>
<feature type="region of interest" description="Disordered" evidence="6">
    <location>
        <begin position="156"/>
        <end position="185"/>
    </location>
</feature>
<dbReference type="Proteomes" id="UP000054032">
    <property type="component" value="Unassembled WGS sequence"/>
</dbReference>
<evidence type="ECO:0000256" key="6">
    <source>
        <dbReference type="SAM" id="MobiDB-lite"/>
    </source>
</evidence>
<proteinExistence type="predicted"/>
<dbReference type="GO" id="GO:0003676">
    <property type="term" value="F:nucleic acid binding"/>
    <property type="evidence" value="ECO:0007669"/>
    <property type="project" value="InterPro"/>
</dbReference>
<feature type="compositionally biased region" description="Polar residues" evidence="6">
    <location>
        <begin position="174"/>
        <end position="183"/>
    </location>
</feature>
<dbReference type="Pfam" id="PF00226">
    <property type="entry name" value="DnaJ"/>
    <property type="match status" value="1"/>
</dbReference>
<dbReference type="GO" id="GO:0000390">
    <property type="term" value="P:spliceosomal complex disassembly"/>
    <property type="evidence" value="ECO:0007669"/>
    <property type="project" value="TreeGrafter"/>
</dbReference>
<accession>W6Z7N6</accession>
<evidence type="ECO:0000256" key="5">
    <source>
        <dbReference type="ARBA" id="ARBA00023242"/>
    </source>
</evidence>
<dbReference type="GO" id="GO:0005681">
    <property type="term" value="C:spliceosomal complex"/>
    <property type="evidence" value="ECO:0007669"/>
    <property type="project" value="TreeGrafter"/>
</dbReference>
<dbReference type="STRING" id="930090.W6Z7N6"/>
<feature type="compositionally biased region" description="Polar residues" evidence="6">
    <location>
        <begin position="325"/>
        <end position="337"/>
    </location>
</feature>
<dbReference type="InterPro" id="IPR035979">
    <property type="entry name" value="RBD_domain_sf"/>
</dbReference>
<feature type="compositionally biased region" description="Basic and acidic residues" evidence="6">
    <location>
        <begin position="123"/>
        <end position="140"/>
    </location>
</feature>
<keyword evidence="5" id="KW-0539">Nucleus</keyword>
<dbReference type="GO" id="GO:0005737">
    <property type="term" value="C:cytoplasm"/>
    <property type="evidence" value="ECO:0007669"/>
    <property type="project" value="UniProtKB-SubCell"/>
</dbReference>
<organism evidence="8 9">
    <name type="scientific">Bipolaris oryzae ATCC 44560</name>
    <dbReference type="NCBI Taxonomy" id="930090"/>
    <lineage>
        <taxon>Eukaryota</taxon>
        <taxon>Fungi</taxon>
        <taxon>Dikarya</taxon>
        <taxon>Ascomycota</taxon>
        <taxon>Pezizomycotina</taxon>
        <taxon>Dothideomycetes</taxon>
        <taxon>Pleosporomycetidae</taxon>
        <taxon>Pleosporales</taxon>
        <taxon>Pleosporineae</taxon>
        <taxon>Pleosporaceae</taxon>
        <taxon>Bipolaris</taxon>
    </lineage>
</organism>
<dbReference type="InterPro" id="IPR036869">
    <property type="entry name" value="J_dom_sf"/>
</dbReference>
<evidence type="ECO:0000259" key="7">
    <source>
        <dbReference type="PROSITE" id="PS50076"/>
    </source>
</evidence>
<feature type="domain" description="J" evidence="7">
    <location>
        <begin position="17"/>
        <end position="82"/>
    </location>
</feature>
<sequence length="345" mass="40111">MSANRELEDLAKSSTDDFYELLNVAFDADADAIQKAYRKASIRYHPDKNPDDKNAADRFILLGWARDILIDENLKGEYDRARARRREKVLQDEMLDGRRRKLKEDLERREREYQDQKSGIKRKNPEDMTETERKLHEIHKGGRKRYHEINERLAKEAQEEREAHLEAMRKRSEPQATQQSESSEMARAVKFEFPREGDREHWDKDTLATMFSKYGEVDMVVLLKDKKFRHAGQKHRIASGMIVFTRIDHAHTAVMNAKSDYPSLSSVNRATGEPESVKASAKDPLDESERLEVLNNMELDESNGVWIGEWAAAGTWQGKPIMIPQPSSFPKKQNQRLQADRMEVN</sequence>
<keyword evidence="3" id="KW-0963">Cytoplasm</keyword>
<dbReference type="InterPro" id="IPR052094">
    <property type="entry name" value="Pre-mRNA-splicing_ERAD"/>
</dbReference>
<dbReference type="GeneID" id="19125137"/>
<dbReference type="RefSeq" id="XP_007689860.1">
    <property type="nucleotide sequence ID" value="XM_007691670.1"/>
</dbReference>
<feature type="region of interest" description="Disordered" evidence="6">
    <location>
        <begin position="265"/>
        <end position="284"/>
    </location>
</feature>
<feature type="compositionally biased region" description="Basic and acidic residues" evidence="6">
    <location>
        <begin position="156"/>
        <end position="173"/>
    </location>
</feature>
<comment type="subcellular location">
    <subcellularLocation>
        <location evidence="2">Cytoplasm</location>
    </subcellularLocation>
    <subcellularLocation>
        <location evidence="1">Nucleus</location>
    </subcellularLocation>
</comment>
<dbReference type="PROSITE" id="PS50076">
    <property type="entry name" value="DNAJ_2"/>
    <property type="match status" value="1"/>
</dbReference>
<gene>
    <name evidence="8" type="ORF">COCMIDRAFT_6969</name>
</gene>
<dbReference type="OrthoDB" id="376357at2759"/>
<name>W6Z7N6_COCMI</name>
<evidence type="ECO:0000256" key="4">
    <source>
        <dbReference type="ARBA" id="ARBA00023186"/>
    </source>
</evidence>
<keyword evidence="9" id="KW-1185">Reference proteome</keyword>
<dbReference type="SUPFAM" id="SSF46565">
    <property type="entry name" value="Chaperone J-domain"/>
    <property type="match status" value="1"/>
</dbReference>
<feature type="region of interest" description="Disordered" evidence="6">
    <location>
        <begin position="106"/>
        <end position="144"/>
    </location>
</feature>
<feature type="region of interest" description="Disordered" evidence="6">
    <location>
        <begin position="322"/>
        <end position="345"/>
    </location>
</feature>